<feature type="domain" description="AMP-dependent synthetase/ligase" evidence="1">
    <location>
        <begin position="126"/>
        <end position="531"/>
    </location>
</feature>
<dbReference type="GO" id="GO:0016020">
    <property type="term" value="C:membrane"/>
    <property type="evidence" value="ECO:0007669"/>
    <property type="project" value="TreeGrafter"/>
</dbReference>
<dbReference type="Proteomes" id="UP001430356">
    <property type="component" value="Unassembled WGS sequence"/>
</dbReference>
<name>A0AAW0EMF4_9TRYP</name>
<dbReference type="InterPro" id="IPR042099">
    <property type="entry name" value="ANL_N_sf"/>
</dbReference>
<dbReference type="InterPro" id="IPR000873">
    <property type="entry name" value="AMP-dep_synth/lig_dom"/>
</dbReference>
<accession>A0AAW0EMF4</accession>
<dbReference type="GO" id="GO:0004467">
    <property type="term" value="F:long-chain fatty acid-CoA ligase activity"/>
    <property type="evidence" value="ECO:0007669"/>
    <property type="project" value="TreeGrafter"/>
</dbReference>
<dbReference type="PROSITE" id="PS00455">
    <property type="entry name" value="AMP_BINDING"/>
    <property type="match status" value="1"/>
</dbReference>
<dbReference type="SUPFAM" id="SSF56801">
    <property type="entry name" value="Acetyl-CoA synthetase-like"/>
    <property type="match status" value="1"/>
</dbReference>
<dbReference type="AlphaFoldDB" id="A0AAW0EMF4"/>
<evidence type="ECO:0000259" key="1">
    <source>
        <dbReference type="Pfam" id="PF00501"/>
    </source>
</evidence>
<sequence length="713" mass="79172">MDSPQYRAKLATTVLKLMEEENARQVVADPQMMLYTRLGDEALGVEGTESASGTPVYRHAKVMGHTYASLVEEWYNGPNFVQRFESMCKTRGNKRALAYRPVIRVSKELVKEPESGLERLFDITFYDKTRYVTHGEMWTMVENFGRGLREMDITPDCKVGIYLETRWEWLVSAYGVWSQGMVLTTVFANLGEEALCEAFTETSCAAIVTVGERVPSLVAMMQRGAIPFSIIIYLGPLPDGIGDATGVTLKAWEDVVKDGALSDKPVCLPTNNDDLALIMYTSGTTGGSKGVMHTYGTMTAGINGMGGRLNELSGAVEPDERYCCALPLAHIFEFTVTNVFLTRGCWIGFGRPRTLLSTYAHPHGDLEEYKPSLLVGVPHIFDNYKKTMEASLAPRGSLERCIFDHAFASRARYMRLGMQTPFWDRVVFAPLREMLGGRVRSMFGGGSPVSSATQHFMNTVIGGFIQGYGLTETIGNGAKQLVCDLEPACIGQLEMACELKLVDTPDYKHTDLPEPRGEVCLRGPSVFKGYYKKEELTKAAIDEDGWFHTGDVGSIADRGRLRIVSRIKSLAKNAAGENIAMENLESLYAQVSLCVPNGVCVMVHPGRTYICAIASTTESKAMVFAQEHHIAGEWPTILKNPEFQRAATEAFRELATTAGRGKQEIVRHVQLVDDHWTTRNGIMSAANKPHRRAIYRRYKAEIEEMFAEHGSQR</sequence>
<keyword evidence="3" id="KW-1185">Reference proteome</keyword>
<keyword evidence="2" id="KW-0436">Ligase</keyword>
<comment type="caution">
    <text evidence="2">The sequence shown here is derived from an EMBL/GenBank/DDBJ whole genome shotgun (WGS) entry which is preliminary data.</text>
</comment>
<dbReference type="PANTHER" id="PTHR43272:SF105">
    <property type="entry name" value="ACYL COA SYNTHETASE, PUTATIVE-RELATED"/>
    <property type="match status" value="1"/>
</dbReference>
<dbReference type="EMBL" id="JAECZO010000043">
    <property type="protein sequence ID" value="KAK7194836.1"/>
    <property type="molecule type" value="Genomic_DNA"/>
</dbReference>
<organism evidence="2 3">
    <name type="scientific">Novymonas esmeraldas</name>
    <dbReference type="NCBI Taxonomy" id="1808958"/>
    <lineage>
        <taxon>Eukaryota</taxon>
        <taxon>Discoba</taxon>
        <taxon>Euglenozoa</taxon>
        <taxon>Kinetoplastea</taxon>
        <taxon>Metakinetoplastina</taxon>
        <taxon>Trypanosomatida</taxon>
        <taxon>Trypanosomatidae</taxon>
        <taxon>Novymonas</taxon>
    </lineage>
</organism>
<gene>
    <name evidence="2" type="ORF">NESM_000404300</name>
</gene>
<proteinExistence type="predicted"/>
<reference evidence="2 3" key="1">
    <citation type="journal article" date="2021" name="MBio">
        <title>A New Model Trypanosomatid, Novymonas esmeraldas: Genomic Perception of Its 'Candidatus Pandoraea novymonadis' Endosymbiont.</title>
        <authorList>
            <person name="Zakharova A."/>
            <person name="Saura A."/>
            <person name="Butenko A."/>
            <person name="Podesvova L."/>
            <person name="Warmusova S."/>
            <person name="Kostygov A.Y."/>
            <person name="Nenarokova A."/>
            <person name="Lukes J."/>
            <person name="Opperdoes F.R."/>
            <person name="Yurchenko V."/>
        </authorList>
    </citation>
    <scope>NUCLEOTIDE SEQUENCE [LARGE SCALE GENOMIC DNA]</scope>
    <source>
        <strain evidence="2 3">E262AT.01</strain>
    </source>
</reference>
<dbReference type="Pfam" id="PF00501">
    <property type="entry name" value="AMP-binding"/>
    <property type="match status" value="1"/>
</dbReference>
<dbReference type="PANTHER" id="PTHR43272">
    <property type="entry name" value="LONG-CHAIN-FATTY-ACID--COA LIGASE"/>
    <property type="match status" value="1"/>
</dbReference>
<dbReference type="Gene3D" id="3.40.50.12780">
    <property type="entry name" value="N-terminal domain of ligase-like"/>
    <property type="match status" value="1"/>
</dbReference>
<protein>
    <submittedName>
        <fullName evidence="2">Long-chain-fatty-acid-CoA ligase</fullName>
    </submittedName>
</protein>
<evidence type="ECO:0000313" key="3">
    <source>
        <dbReference type="Proteomes" id="UP001430356"/>
    </source>
</evidence>
<dbReference type="InterPro" id="IPR020845">
    <property type="entry name" value="AMP-binding_CS"/>
</dbReference>
<evidence type="ECO:0000313" key="2">
    <source>
        <dbReference type="EMBL" id="KAK7194836.1"/>
    </source>
</evidence>
<dbReference type="GO" id="GO:0005783">
    <property type="term" value="C:endoplasmic reticulum"/>
    <property type="evidence" value="ECO:0007669"/>
    <property type="project" value="TreeGrafter"/>
</dbReference>